<protein>
    <submittedName>
        <fullName evidence="8">Major facilitator superfamily domain-containing protein</fullName>
    </submittedName>
</protein>
<keyword evidence="4 6" id="KW-0472">Membrane</keyword>
<dbReference type="VEuPathDB" id="FungiDB:C8Q69DRAFT_448842"/>
<proteinExistence type="predicted"/>
<dbReference type="AlphaFoldDB" id="A0A443I466"/>
<dbReference type="GO" id="GO:0022857">
    <property type="term" value="F:transmembrane transporter activity"/>
    <property type="evidence" value="ECO:0007669"/>
    <property type="project" value="TreeGrafter"/>
</dbReference>
<gene>
    <name evidence="8" type="ORF">C8Q69DRAFT_448842</name>
</gene>
<evidence type="ECO:0000256" key="5">
    <source>
        <dbReference type="SAM" id="MobiDB-lite"/>
    </source>
</evidence>
<feature type="transmembrane region" description="Helical" evidence="6">
    <location>
        <begin position="196"/>
        <end position="219"/>
    </location>
</feature>
<organism evidence="8 9">
    <name type="scientific">Byssochlamys spectabilis</name>
    <name type="common">Paecilomyces variotii</name>
    <dbReference type="NCBI Taxonomy" id="264951"/>
    <lineage>
        <taxon>Eukaryota</taxon>
        <taxon>Fungi</taxon>
        <taxon>Dikarya</taxon>
        <taxon>Ascomycota</taxon>
        <taxon>Pezizomycotina</taxon>
        <taxon>Eurotiomycetes</taxon>
        <taxon>Eurotiomycetidae</taxon>
        <taxon>Eurotiales</taxon>
        <taxon>Thermoascaceae</taxon>
        <taxon>Paecilomyces</taxon>
    </lineage>
</organism>
<dbReference type="InterPro" id="IPR036259">
    <property type="entry name" value="MFS_trans_sf"/>
</dbReference>
<comment type="subcellular location">
    <subcellularLocation>
        <location evidence="1">Membrane</location>
        <topology evidence="1">Multi-pass membrane protein</topology>
    </subcellularLocation>
</comment>
<evidence type="ECO:0000256" key="3">
    <source>
        <dbReference type="ARBA" id="ARBA00022989"/>
    </source>
</evidence>
<dbReference type="RefSeq" id="XP_028488472.1">
    <property type="nucleotide sequence ID" value="XM_028629322.1"/>
</dbReference>
<keyword evidence="9" id="KW-1185">Reference proteome</keyword>
<evidence type="ECO:0000256" key="6">
    <source>
        <dbReference type="SAM" id="Phobius"/>
    </source>
</evidence>
<feature type="transmembrane region" description="Helical" evidence="6">
    <location>
        <begin position="458"/>
        <end position="477"/>
    </location>
</feature>
<name>A0A443I466_BYSSP</name>
<feature type="signal peptide" evidence="7">
    <location>
        <begin position="1"/>
        <end position="25"/>
    </location>
</feature>
<dbReference type="Proteomes" id="UP000283841">
    <property type="component" value="Unassembled WGS sequence"/>
</dbReference>
<feature type="transmembrane region" description="Helical" evidence="6">
    <location>
        <begin position="105"/>
        <end position="128"/>
    </location>
</feature>
<evidence type="ECO:0000256" key="7">
    <source>
        <dbReference type="SAM" id="SignalP"/>
    </source>
</evidence>
<evidence type="ECO:0000256" key="1">
    <source>
        <dbReference type="ARBA" id="ARBA00004141"/>
    </source>
</evidence>
<evidence type="ECO:0000313" key="9">
    <source>
        <dbReference type="Proteomes" id="UP000283841"/>
    </source>
</evidence>
<dbReference type="GeneID" id="39598599"/>
<feature type="chain" id="PRO_5019493389" evidence="7">
    <location>
        <begin position="26"/>
        <end position="482"/>
    </location>
</feature>
<feature type="transmembrane region" description="Helical" evidence="6">
    <location>
        <begin position="71"/>
        <end position="93"/>
    </location>
</feature>
<feature type="transmembrane region" description="Helical" evidence="6">
    <location>
        <begin position="288"/>
        <end position="307"/>
    </location>
</feature>
<evidence type="ECO:0000256" key="2">
    <source>
        <dbReference type="ARBA" id="ARBA00022692"/>
    </source>
</evidence>
<dbReference type="SUPFAM" id="SSF103473">
    <property type="entry name" value="MFS general substrate transporter"/>
    <property type="match status" value="1"/>
</dbReference>
<evidence type="ECO:0000313" key="8">
    <source>
        <dbReference type="EMBL" id="RWQ98827.1"/>
    </source>
</evidence>
<evidence type="ECO:0000256" key="4">
    <source>
        <dbReference type="ARBA" id="ARBA00023136"/>
    </source>
</evidence>
<comment type="caution">
    <text evidence="8">The sequence shown here is derived from an EMBL/GenBank/DDBJ whole genome shotgun (WGS) entry which is preliminary data.</text>
</comment>
<keyword evidence="3 6" id="KW-1133">Transmembrane helix</keyword>
<dbReference type="PANTHER" id="PTHR23507:SF1">
    <property type="entry name" value="FI18259P1-RELATED"/>
    <property type="match status" value="1"/>
</dbReference>
<accession>A0A443I466</accession>
<keyword evidence="7" id="KW-0732">Signal</keyword>
<dbReference type="Gene3D" id="1.20.1250.20">
    <property type="entry name" value="MFS general substrate transporter like domains"/>
    <property type="match status" value="1"/>
</dbReference>
<reference evidence="8 9" key="1">
    <citation type="journal article" date="2018" name="Front. Microbiol.">
        <title>Genomic and genetic insights into a cosmopolitan fungus, Paecilomyces variotii (Eurotiales).</title>
        <authorList>
            <person name="Urquhart A.S."/>
            <person name="Mondo S.J."/>
            <person name="Makela M.R."/>
            <person name="Hane J.K."/>
            <person name="Wiebenga A."/>
            <person name="He G."/>
            <person name="Mihaltcheva S."/>
            <person name="Pangilinan J."/>
            <person name="Lipzen A."/>
            <person name="Barry K."/>
            <person name="de Vries R.P."/>
            <person name="Grigoriev I.V."/>
            <person name="Idnurm A."/>
        </authorList>
    </citation>
    <scope>NUCLEOTIDE SEQUENCE [LARGE SCALE GENOMIC DNA]</scope>
    <source>
        <strain evidence="8 9">CBS 101075</strain>
    </source>
</reference>
<dbReference type="GO" id="GO:0016020">
    <property type="term" value="C:membrane"/>
    <property type="evidence" value="ECO:0007669"/>
    <property type="project" value="UniProtKB-SubCell"/>
</dbReference>
<feature type="transmembrane region" description="Helical" evidence="6">
    <location>
        <begin position="140"/>
        <end position="160"/>
    </location>
</feature>
<feature type="transmembrane region" description="Helical" evidence="6">
    <location>
        <begin position="327"/>
        <end position="347"/>
    </location>
</feature>
<feature type="transmembrane region" description="Helical" evidence="6">
    <location>
        <begin position="172"/>
        <end position="190"/>
    </location>
</feature>
<sequence>MMASRRAFAWPAVLVLALVVAGTSMLSTARVYMIEQALCRTYYSTVSPDKILPSGSVPEQECKLDQIQADVALLSGCFHVSSLVPGLIAAPLYTRLASILGSRTVLLVSVCSFTLGICCFDLICYFYGVFNIWMILFTNLFDLIGGGTTLQKILLYTYIAQSTDQDLLSNRLYFVSVLLLGTSFFASFFGSQTMKASAWLPLMIGTFLCSLTIPCVLCLRRQAREKPKYDELPMDDVSGTPDEPDNDEHEHDEKSPGLWSTIFRAMTVDLPLSLSPVAEALKDPLARVMMLIFLIIDISMAVLVTFTQFASALSHWSLADVNAVTSFHLVVSTTALFALPVLSNWLVRILHSTKQRVDLWTASWSTVAKIIGMVGIGLAPTQWTCFTSLMIYALGYGLPDALRSLATCGLEDERSIQSLYMGIGLAQEVAGLVGSPIWTTIFYATLDGDIPLPKGSHFLAAASLLGIALAIIIRVLAKRLKT</sequence>
<feature type="region of interest" description="Disordered" evidence="5">
    <location>
        <begin position="230"/>
        <end position="254"/>
    </location>
</feature>
<dbReference type="PANTHER" id="PTHR23507">
    <property type="entry name" value="ZGC:174356"/>
    <property type="match status" value="1"/>
</dbReference>
<dbReference type="EMBL" id="RCNU01000001">
    <property type="protein sequence ID" value="RWQ98827.1"/>
    <property type="molecule type" value="Genomic_DNA"/>
</dbReference>
<keyword evidence="2 6" id="KW-0812">Transmembrane</keyword>